<keyword evidence="3" id="KW-0687">Ribonucleoprotein</keyword>
<name>A0A165CW36_9BASI</name>
<dbReference type="FunCoup" id="A0A165CW36">
    <property type="interactions" value="39"/>
</dbReference>
<dbReference type="SUPFAM" id="SSF143034">
    <property type="entry name" value="L35p-like"/>
    <property type="match status" value="1"/>
</dbReference>
<dbReference type="OrthoDB" id="629492at2759"/>
<evidence type="ECO:0000313" key="4">
    <source>
        <dbReference type="EMBL" id="KZT51513.1"/>
    </source>
</evidence>
<dbReference type="InParanoid" id="A0A165CW36"/>
<dbReference type="Gene3D" id="4.10.410.60">
    <property type="match status" value="1"/>
</dbReference>
<dbReference type="GO" id="GO:0006412">
    <property type="term" value="P:translation"/>
    <property type="evidence" value="ECO:0007669"/>
    <property type="project" value="InterPro"/>
</dbReference>
<dbReference type="GO" id="GO:0003735">
    <property type="term" value="F:structural constituent of ribosome"/>
    <property type="evidence" value="ECO:0007669"/>
    <property type="project" value="InterPro"/>
</dbReference>
<dbReference type="PANTHER" id="PTHR33343">
    <property type="entry name" value="54S RIBOSOMAL PROTEIN BL35M"/>
    <property type="match status" value="1"/>
</dbReference>
<accession>A0A165CW36</accession>
<evidence type="ECO:0000313" key="5">
    <source>
        <dbReference type="Proteomes" id="UP000076842"/>
    </source>
</evidence>
<dbReference type="Proteomes" id="UP000076842">
    <property type="component" value="Unassembled WGS sequence"/>
</dbReference>
<dbReference type="InterPro" id="IPR021137">
    <property type="entry name" value="Ribosomal_bL35-like"/>
</dbReference>
<dbReference type="EMBL" id="KV424104">
    <property type="protein sequence ID" value="KZT51513.1"/>
    <property type="molecule type" value="Genomic_DNA"/>
</dbReference>
<evidence type="ECO:0000256" key="3">
    <source>
        <dbReference type="ARBA" id="ARBA00023274"/>
    </source>
</evidence>
<keyword evidence="2" id="KW-0689">Ribosomal protein</keyword>
<evidence type="ECO:0008006" key="6">
    <source>
        <dbReference type="Google" id="ProtNLM"/>
    </source>
</evidence>
<proteinExistence type="inferred from homology"/>
<sequence>MSWFATLRSSVSLLTRTSRTFSMSAVVEKGYKLKTHQGTKKRWTALPNGQFKHWRPGKSHGNSSYARARLHELGQVRYSNAGQRRHLKKLLPYA</sequence>
<reference evidence="4 5" key="1">
    <citation type="journal article" date="2016" name="Mol. Biol. Evol.">
        <title>Comparative Genomics of Early-Diverging Mushroom-Forming Fungi Provides Insights into the Origins of Lignocellulose Decay Capabilities.</title>
        <authorList>
            <person name="Nagy L.G."/>
            <person name="Riley R."/>
            <person name="Tritt A."/>
            <person name="Adam C."/>
            <person name="Daum C."/>
            <person name="Floudas D."/>
            <person name="Sun H."/>
            <person name="Yadav J.S."/>
            <person name="Pangilinan J."/>
            <person name="Larsson K.H."/>
            <person name="Matsuura K."/>
            <person name="Barry K."/>
            <person name="Labutti K."/>
            <person name="Kuo R."/>
            <person name="Ohm R.A."/>
            <person name="Bhattacharya S.S."/>
            <person name="Shirouzu T."/>
            <person name="Yoshinaga Y."/>
            <person name="Martin F.M."/>
            <person name="Grigoriev I.V."/>
            <person name="Hibbett D.S."/>
        </authorList>
    </citation>
    <scope>NUCLEOTIDE SEQUENCE [LARGE SCALE GENOMIC DNA]</scope>
    <source>
        <strain evidence="4 5">HHB12733</strain>
    </source>
</reference>
<comment type="similarity">
    <text evidence="1">Belongs to the bacterial ribosomal protein bL35 family.</text>
</comment>
<gene>
    <name evidence="4" type="ORF">CALCODRAFT_521311</name>
</gene>
<dbReference type="InterPro" id="IPR037229">
    <property type="entry name" value="Ribosomal_bL35_sf"/>
</dbReference>
<dbReference type="AlphaFoldDB" id="A0A165CW36"/>
<evidence type="ECO:0000256" key="2">
    <source>
        <dbReference type="ARBA" id="ARBA00022980"/>
    </source>
</evidence>
<dbReference type="PANTHER" id="PTHR33343:SF1">
    <property type="entry name" value="LARGE RIBOSOMAL SUBUNIT PROTEIN BL35M"/>
    <property type="match status" value="1"/>
</dbReference>
<protein>
    <recommendedName>
        <fullName evidence="6">50S ribosomal protein L35</fullName>
    </recommendedName>
</protein>
<keyword evidence="5" id="KW-1185">Reference proteome</keyword>
<organism evidence="4 5">
    <name type="scientific">Calocera cornea HHB12733</name>
    <dbReference type="NCBI Taxonomy" id="1353952"/>
    <lineage>
        <taxon>Eukaryota</taxon>
        <taxon>Fungi</taxon>
        <taxon>Dikarya</taxon>
        <taxon>Basidiomycota</taxon>
        <taxon>Agaricomycotina</taxon>
        <taxon>Dacrymycetes</taxon>
        <taxon>Dacrymycetales</taxon>
        <taxon>Dacrymycetaceae</taxon>
        <taxon>Calocera</taxon>
    </lineage>
</organism>
<dbReference type="GO" id="GO:0015934">
    <property type="term" value="C:large ribosomal subunit"/>
    <property type="evidence" value="ECO:0007669"/>
    <property type="project" value="TreeGrafter"/>
</dbReference>
<dbReference type="InterPro" id="IPR001706">
    <property type="entry name" value="Ribosomal_bL35"/>
</dbReference>
<dbReference type="STRING" id="1353952.A0A165CW36"/>
<evidence type="ECO:0000256" key="1">
    <source>
        <dbReference type="ARBA" id="ARBA00006598"/>
    </source>
</evidence>
<dbReference type="Pfam" id="PF01632">
    <property type="entry name" value="Ribosomal_L35p"/>
    <property type="match status" value="1"/>
</dbReference>